<dbReference type="PANTHER" id="PTHR45887:SF1">
    <property type="entry name" value="TRANSLATION INITIATION FACTOR EIF-2B SUBUNIT EPSILON"/>
    <property type="match status" value="1"/>
</dbReference>
<dbReference type="PANTHER" id="PTHR45887">
    <property type="entry name" value="TRANSLATION INITIATION FACTOR EIF-2B SUBUNIT EPSILON"/>
    <property type="match status" value="1"/>
</dbReference>
<dbReference type="InterPro" id="IPR056764">
    <property type="entry name" value="LbH_EIF2B3/5"/>
</dbReference>
<comment type="subcellular location">
    <subcellularLocation>
        <location evidence="1">Cytoplasm</location>
        <location evidence="1">Cytosol</location>
    </subcellularLocation>
</comment>
<dbReference type="InterPro" id="IPR051956">
    <property type="entry name" value="eIF2B_epsilon"/>
</dbReference>
<dbReference type="GO" id="GO:0005085">
    <property type="term" value="F:guanyl-nucleotide exchange factor activity"/>
    <property type="evidence" value="ECO:0007669"/>
    <property type="project" value="InterPro"/>
</dbReference>
<dbReference type="SMART" id="SM00515">
    <property type="entry name" value="eIF5C"/>
    <property type="match status" value="1"/>
</dbReference>
<dbReference type="Gene3D" id="3.90.550.10">
    <property type="entry name" value="Spore Coat Polysaccharide Biosynthesis Protein SpsA, Chain A"/>
    <property type="match status" value="1"/>
</dbReference>
<evidence type="ECO:0000256" key="2">
    <source>
        <dbReference type="ARBA" id="ARBA00007878"/>
    </source>
</evidence>
<dbReference type="GO" id="GO:0031369">
    <property type="term" value="F:translation initiation factor binding"/>
    <property type="evidence" value="ECO:0007669"/>
    <property type="project" value="InterPro"/>
</dbReference>
<dbReference type="SUPFAM" id="SSF48371">
    <property type="entry name" value="ARM repeat"/>
    <property type="match status" value="1"/>
</dbReference>
<dbReference type="OrthoDB" id="424572at2759"/>
<accession>A0A1R2AYJ8</accession>
<dbReference type="Pfam" id="PF25084">
    <property type="entry name" value="LbH_EIF2B"/>
    <property type="match status" value="1"/>
</dbReference>
<dbReference type="EMBL" id="MPUH01001180">
    <property type="protein sequence ID" value="OMJ69586.1"/>
    <property type="molecule type" value="Genomic_DNA"/>
</dbReference>
<dbReference type="InterPro" id="IPR016024">
    <property type="entry name" value="ARM-type_fold"/>
</dbReference>
<dbReference type="Proteomes" id="UP000187209">
    <property type="component" value="Unassembled WGS sequence"/>
</dbReference>
<feature type="region of interest" description="Disordered" evidence="7">
    <location>
        <begin position="473"/>
        <end position="494"/>
    </location>
</feature>
<name>A0A1R2AYJ8_9CILI</name>
<evidence type="ECO:0000313" key="10">
    <source>
        <dbReference type="Proteomes" id="UP000187209"/>
    </source>
</evidence>
<evidence type="ECO:0000313" key="9">
    <source>
        <dbReference type="EMBL" id="OMJ69586.1"/>
    </source>
</evidence>
<evidence type="ECO:0000256" key="4">
    <source>
        <dbReference type="ARBA" id="ARBA00044144"/>
    </source>
</evidence>
<dbReference type="CDD" id="cd11558">
    <property type="entry name" value="W2_eIF2B_epsilon"/>
    <property type="match status" value="1"/>
</dbReference>
<evidence type="ECO:0000256" key="7">
    <source>
        <dbReference type="SAM" id="MobiDB-lite"/>
    </source>
</evidence>
<evidence type="ECO:0000259" key="8">
    <source>
        <dbReference type="PROSITE" id="PS51363"/>
    </source>
</evidence>
<proteinExistence type="inferred from homology"/>
<dbReference type="InterPro" id="IPR005835">
    <property type="entry name" value="NTP_transferase_dom"/>
</dbReference>
<dbReference type="InterPro" id="IPR044123">
    <property type="entry name" value="W2_eIF2B_epsilon"/>
</dbReference>
<dbReference type="SUPFAM" id="SSF53448">
    <property type="entry name" value="Nucleotide-diphospho-sugar transferases"/>
    <property type="match status" value="1"/>
</dbReference>
<comment type="similarity">
    <text evidence="2">Belongs to the eIF-2B gamma/epsilon subunits family.</text>
</comment>
<dbReference type="AlphaFoldDB" id="A0A1R2AYJ8"/>
<evidence type="ECO:0000256" key="5">
    <source>
        <dbReference type="ARBA" id="ARBA00044345"/>
    </source>
</evidence>
<keyword evidence="10" id="KW-1185">Reference proteome</keyword>
<dbReference type="GO" id="GO:0005851">
    <property type="term" value="C:eukaryotic translation initiation factor 2B complex"/>
    <property type="evidence" value="ECO:0007669"/>
    <property type="project" value="TreeGrafter"/>
</dbReference>
<dbReference type="Gene3D" id="1.25.40.180">
    <property type="match status" value="1"/>
</dbReference>
<evidence type="ECO:0000256" key="6">
    <source>
        <dbReference type="ARBA" id="ARBA00046432"/>
    </source>
</evidence>
<evidence type="ECO:0000256" key="3">
    <source>
        <dbReference type="ARBA" id="ARBA00022490"/>
    </source>
</evidence>
<dbReference type="GO" id="GO:0003743">
    <property type="term" value="F:translation initiation factor activity"/>
    <property type="evidence" value="ECO:0007669"/>
    <property type="project" value="TreeGrafter"/>
</dbReference>
<protein>
    <recommendedName>
        <fullName evidence="4">Translation initiation factor eIF2B subunit epsilon</fullName>
    </recommendedName>
    <alternativeName>
        <fullName evidence="5">eIF2B GDP-GTP exchange factor subunit epsilon</fullName>
    </alternativeName>
</protein>
<comment type="subunit">
    <text evidence="6">Component of the translation initiation factor 2B (eIF2B) complex which is a heterodecamer of two sets of five different subunits: alpha, beta, gamma, delta and epsilon. Subunits alpha, beta and delta comprise a regulatory subcomplex and subunits epsilon and gamma comprise a catalytic subcomplex. Within the complex, the hexameric regulatory complex resides at the center, with the two heterodimeric catalytic subcomplexes bound on opposite sides.</text>
</comment>
<reference evidence="9 10" key="1">
    <citation type="submission" date="2016-11" db="EMBL/GenBank/DDBJ databases">
        <title>The macronuclear genome of Stentor coeruleus: a giant cell with tiny introns.</title>
        <authorList>
            <person name="Slabodnick M."/>
            <person name="Ruby J.G."/>
            <person name="Reiff S.B."/>
            <person name="Swart E.C."/>
            <person name="Gosai S."/>
            <person name="Prabakaran S."/>
            <person name="Witkowska E."/>
            <person name="Larue G.E."/>
            <person name="Fisher S."/>
            <person name="Freeman R.M."/>
            <person name="Gunawardena J."/>
            <person name="Chu W."/>
            <person name="Stover N.A."/>
            <person name="Gregory B.D."/>
            <person name="Nowacki M."/>
            <person name="Derisi J."/>
            <person name="Roy S.W."/>
            <person name="Marshall W.F."/>
            <person name="Sood P."/>
        </authorList>
    </citation>
    <scope>NUCLEOTIDE SEQUENCE [LARGE SCALE GENOMIC DNA]</scope>
    <source>
        <strain evidence="9">WM001</strain>
    </source>
</reference>
<sequence length="650" mass="74272">MDDEIKERDELTAVIIADSFTRSFWPITNDMPKVLMPMCNIPLIEYTIELVIRNHIKKIILFCCSQAQKIVEYIQLQKYRQVSIQCICRPSCASLGDVIRELDSRKFLRNDFLIIFGDTVGNANLKEAIEHHRNLRKADKEYILTVVFSEVSIDSSLRIEEEQSIVILEGPRILQFDGIMKKRKITLNSNVKFKELKEFEIRNDLVESGVLICSPEIMEYFSGEFDYHSLRDHLMRDLLTSEIYSVKCSAYVLPKHSYLHRVQVPKTYDAVSVDMMNRWLYPICLDANLFPPSTPSTYTSSRNNLYKETGVQVSRTAKIESPAVIGAKTVIHDETIISMSSIGRNCIIGSGCKISGSYIWNDVIIGKNCQITHALICNGVTIGDNCVINSGSIISTNIKLKNSLIIEEFSRISLYKYNQDDEIYQLCNDDSELGKGYIYDVQLENSLHGINKQLLRKQSIGAVVINICNAEAEDSPLSDSSPSDSENERIDDNDKFMPKEKFIDEVKNLVAEMVERDETVESIQIEVNSIKFSQNKDFMECISGILAGLIESSGPKLSLHFEKWTELLGKYACSDLEKKFMLKELERLMTGRPEQGQFHLVVKEIYSADVIDGDCILTWNEECTSDVFKGLMKQFVEWLEEDEEEEEDED</sequence>
<feature type="domain" description="W2" evidence="8">
    <location>
        <begin position="492"/>
        <end position="649"/>
    </location>
</feature>
<organism evidence="9 10">
    <name type="scientific">Stentor coeruleus</name>
    <dbReference type="NCBI Taxonomy" id="5963"/>
    <lineage>
        <taxon>Eukaryota</taxon>
        <taxon>Sar</taxon>
        <taxon>Alveolata</taxon>
        <taxon>Ciliophora</taxon>
        <taxon>Postciliodesmatophora</taxon>
        <taxon>Heterotrichea</taxon>
        <taxon>Heterotrichida</taxon>
        <taxon>Stentoridae</taxon>
        <taxon>Stentor</taxon>
    </lineage>
</organism>
<keyword evidence="3" id="KW-0963">Cytoplasm</keyword>
<dbReference type="Gene3D" id="2.160.10.10">
    <property type="entry name" value="Hexapeptide repeat proteins"/>
    <property type="match status" value="1"/>
</dbReference>
<evidence type="ECO:0000256" key="1">
    <source>
        <dbReference type="ARBA" id="ARBA00004514"/>
    </source>
</evidence>
<comment type="caution">
    <text evidence="9">The sequence shown here is derived from an EMBL/GenBank/DDBJ whole genome shotgun (WGS) entry which is preliminary data.</text>
</comment>
<dbReference type="PROSITE" id="PS51363">
    <property type="entry name" value="W2"/>
    <property type="match status" value="1"/>
</dbReference>
<gene>
    <name evidence="9" type="ORF">SteCoe_32652</name>
</gene>
<dbReference type="InterPro" id="IPR003307">
    <property type="entry name" value="W2_domain"/>
</dbReference>
<dbReference type="InterPro" id="IPR029044">
    <property type="entry name" value="Nucleotide-diphossugar_trans"/>
</dbReference>
<dbReference type="Pfam" id="PF02020">
    <property type="entry name" value="W2"/>
    <property type="match status" value="1"/>
</dbReference>
<dbReference type="Pfam" id="PF00483">
    <property type="entry name" value="NTP_transferase"/>
    <property type="match status" value="1"/>
</dbReference>